<dbReference type="EMBL" id="OZ035838">
    <property type="protein sequence ID" value="CAL1584900.1"/>
    <property type="molecule type" value="Genomic_DNA"/>
</dbReference>
<keyword evidence="2" id="KW-1185">Reference proteome</keyword>
<evidence type="ECO:0000313" key="1">
    <source>
        <dbReference type="EMBL" id="CAL1584900.1"/>
    </source>
</evidence>
<accession>A0AAV2K4P1</accession>
<proteinExistence type="predicted"/>
<dbReference type="AlphaFoldDB" id="A0AAV2K4P1"/>
<organism evidence="1 2">
    <name type="scientific">Knipowitschia caucasica</name>
    <name type="common">Caucasian dwarf goby</name>
    <name type="synonym">Pomatoschistus caucasicus</name>
    <dbReference type="NCBI Taxonomy" id="637954"/>
    <lineage>
        <taxon>Eukaryota</taxon>
        <taxon>Metazoa</taxon>
        <taxon>Chordata</taxon>
        <taxon>Craniata</taxon>
        <taxon>Vertebrata</taxon>
        <taxon>Euteleostomi</taxon>
        <taxon>Actinopterygii</taxon>
        <taxon>Neopterygii</taxon>
        <taxon>Teleostei</taxon>
        <taxon>Neoteleostei</taxon>
        <taxon>Acanthomorphata</taxon>
        <taxon>Gobiaria</taxon>
        <taxon>Gobiiformes</taxon>
        <taxon>Gobioidei</taxon>
        <taxon>Gobiidae</taxon>
        <taxon>Gobiinae</taxon>
        <taxon>Knipowitschia</taxon>
    </lineage>
</organism>
<gene>
    <name evidence="1" type="ORF">KC01_LOCUS15157</name>
</gene>
<dbReference type="Proteomes" id="UP001497482">
    <property type="component" value="Chromosome 16"/>
</dbReference>
<reference evidence="1 2" key="1">
    <citation type="submission" date="2024-04" db="EMBL/GenBank/DDBJ databases">
        <authorList>
            <person name="Waldvogel A.-M."/>
            <person name="Schoenle A."/>
        </authorList>
    </citation>
    <scope>NUCLEOTIDE SEQUENCE [LARGE SCALE GENOMIC DNA]</scope>
</reference>
<sequence length="192" mass="19914">MDFTALIIDSEMIPHMFFSAWSGSGPCAEATAVMRSDAFRAAAFETNCSVFVTSSGILAVITDLHTCAVMQTPVQSLLSHYLPSPPLSSPALSSALQGQLEGSPSEAVSTKQFWVSGAGVKRRAGPPLLYALAGRPDPTALLLFNNVPLSADALPTVPALTAAALMSQFQLLSASCQAVGTAGIHDCTGQVM</sequence>
<protein>
    <submittedName>
        <fullName evidence="1">Uncharacterized protein</fullName>
    </submittedName>
</protein>
<evidence type="ECO:0000313" key="2">
    <source>
        <dbReference type="Proteomes" id="UP001497482"/>
    </source>
</evidence>
<name>A0AAV2K4P1_KNICA</name>